<proteinExistence type="predicted"/>
<dbReference type="PANTHER" id="PTHR43031:SF1">
    <property type="entry name" value="PYRIDINE NUCLEOTIDE-DISULPHIDE OXIDOREDUCTASE"/>
    <property type="match status" value="1"/>
</dbReference>
<dbReference type="EMBL" id="JH611193">
    <property type="protein sequence ID" value="EJP72454.1"/>
    <property type="molecule type" value="Genomic_DNA"/>
</dbReference>
<reference evidence="2 3" key="1">
    <citation type="journal article" date="2012" name="ISME J.">
        <title>Genomic insights to SAR86, an abundant and uncultivated marine bacterial lineage.</title>
        <authorList>
            <person name="Dupont C.L."/>
            <person name="Rusch D.B."/>
            <person name="Yooseph S."/>
            <person name="Lombardo M.J."/>
            <person name="Richter R.A."/>
            <person name="Valas R."/>
            <person name="Novotny M."/>
            <person name="Yee-Greenbaum J."/>
            <person name="Selengut J.D."/>
            <person name="Haft D.H."/>
            <person name="Halpern A.L."/>
            <person name="Lasken R.S."/>
            <person name="Nealson K."/>
            <person name="Friedman R."/>
            <person name="Venter J.C."/>
        </authorList>
    </citation>
    <scope>NUCLEOTIDE SEQUENCE [LARGE SCALE GENOMIC DNA]</scope>
</reference>
<evidence type="ECO:0000259" key="1">
    <source>
        <dbReference type="PROSITE" id="PS50206"/>
    </source>
</evidence>
<dbReference type="AlphaFoldDB" id="J4KSC3"/>
<dbReference type="SMART" id="SM00450">
    <property type="entry name" value="RHOD"/>
    <property type="match status" value="1"/>
</dbReference>
<dbReference type="Gene3D" id="3.40.250.10">
    <property type="entry name" value="Rhodanese-like domain"/>
    <property type="match status" value="1"/>
</dbReference>
<name>J4KSC3_9GAMM</name>
<dbReference type="InterPro" id="IPR001763">
    <property type="entry name" value="Rhodanese-like_dom"/>
</dbReference>
<protein>
    <submittedName>
        <fullName evidence="2">Rhodanese domain protein</fullName>
    </submittedName>
</protein>
<sequence>MADEKLIIDVRTLPEWEKNRIDNTLLIEWQDLLAAVNDMNINKNHEILLFCRSGNRSGKAKKILEENGYTNVKNLGSIQDAGNYLKLPVIDNNQ</sequence>
<dbReference type="InterPro" id="IPR050229">
    <property type="entry name" value="GlpE_sulfurtransferase"/>
</dbReference>
<organism evidence="2 3">
    <name type="scientific">SAR86 cluster bacterium SAR86B</name>
    <dbReference type="NCBI Taxonomy" id="1123867"/>
    <lineage>
        <taxon>Bacteria</taxon>
        <taxon>Pseudomonadati</taxon>
        <taxon>Pseudomonadota</taxon>
        <taxon>Gammaproteobacteria</taxon>
        <taxon>SAR86 cluster</taxon>
    </lineage>
</organism>
<gene>
    <name evidence="2" type="ORF">NT02SARS_1249</name>
</gene>
<dbReference type="CDD" id="cd00158">
    <property type="entry name" value="RHOD"/>
    <property type="match status" value="1"/>
</dbReference>
<dbReference type="Proteomes" id="UP000010116">
    <property type="component" value="Unassembled WGS sequence"/>
</dbReference>
<dbReference type="InterPro" id="IPR036873">
    <property type="entry name" value="Rhodanese-like_dom_sf"/>
</dbReference>
<dbReference type="SUPFAM" id="SSF52821">
    <property type="entry name" value="Rhodanese/Cell cycle control phosphatase"/>
    <property type="match status" value="1"/>
</dbReference>
<evidence type="ECO:0000313" key="2">
    <source>
        <dbReference type="EMBL" id="EJP72454.1"/>
    </source>
</evidence>
<dbReference type="PROSITE" id="PS50206">
    <property type="entry name" value="RHODANESE_3"/>
    <property type="match status" value="1"/>
</dbReference>
<evidence type="ECO:0000313" key="3">
    <source>
        <dbReference type="Proteomes" id="UP000010116"/>
    </source>
</evidence>
<feature type="domain" description="Rhodanese" evidence="1">
    <location>
        <begin position="1"/>
        <end position="75"/>
    </location>
</feature>
<dbReference type="HOGENOM" id="CLU_089574_15_3_6"/>
<accession>J4KSC3</accession>
<dbReference type="PANTHER" id="PTHR43031">
    <property type="entry name" value="FAD-DEPENDENT OXIDOREDUCTASE"/>
    <property type="match status" value="1"/>
</dbReference>
<dbReference type="Pfam" id="PF00581">
    <property type="entry name" value="Rhodanese"/>
    <property type="match status" value="1"/>
</dbReference>